<accession>A0A8S3ZA50</accession>
<dbReference type="EMBL" id="CAJHNH020001868">
    <property type="protein sequence ID" value="CAG5124755.1"/>
    <property type="molecule type" value="Genomic_DNA"/>
</dbReference>
<dbReference type="SUPFAM" id="SSF56003">
    <property type="entry name" value="Molybdenum cofactor-binding domain"/>
    <property type="match status" value="1"/>
</dbReference>
<dbReference type="PANTHER" id="PTHR11908">
    <property type="entry name" value="XANTHINE DEHYDROGENASE"/>
    <property type="match status" value="1"/>
</dbReference>
<reference evidence="3" key="1">
    <citation type="submission" date="2021-04" db="EMBL/GenBank/DDBJ databases">
        <authorList>
            <consortium name="Molecular Ecology Group"/>
        </authorList>
    </citation>
    <scope>NUCLEOTIDE SEQUENCE</scope>
</reference>
<proteinExistence type="predicted"/>
<comment type="caution">
    <text evidence="3">The sequence shown here is derived from an EMBL/GenBank/DDBJ whole genome shotgun (WGS) entry which is preliminary data.</text>
</comment>
<name>A0A8S3ZA50_9EUPU</name>
<dbReference type="Gene3D" id="3.30.365.10">
    <property type="entry name" value="Aldehyde oxidase/xanthine dehydrogenase, molybdopterin binding domain"/>
    <property type="match status" value="3"/>
</dbReference>
<dbReference type="Proteomes" id="UP000678393">
    <property type="component" value="Unassembled WGS sequence"/>
</dbReference>
<keyword evidence="1" id="KW-0500">Molybdenum</keyword>
<sequence length="395" mass="43391">SLPASLIIETIIEHAAKELNKHPIIFKEMNLYENGQTDLAGVTLTHCTMRNVWQRLKQTAQVESRMKDVDTFNKNNLWRKRGITMTAVKYAMVYPPPGHTVNVSAFSGDGTVSVMVTGTEMGQGLFTKVSQAVAKTLNIPLDFIKVRPLQNNTLPNPLFTGGSTASEMCVQAAINACNDLNERIQPVREKMPDASWPELLGACNFSSIDLSARAKSDRVADMFRYHTYCAGVVESEVDVLTGEFQIKRVDIMADFGDSINPTIDIGQMEGGFVMGLGAFLSEDLHYNKKTGELLNDGTWEYKPPTTKDIPIDWRIHFLPDSPNQFGVLSSKAVGEPPVGLAMGALLSIKSAVESVREDLTGERTFVPVVAPYTVEKAQLDTKIALEHLQVGPLSS</sequence>
<evidence type="ECO:0000259" key="2">
    <source>
        <dbReference type="Pfam" id="PF20256"/>
    </source>
</evidence>
<gene>
    <name evidence="3" type="ORF">CUNI_LOCUS10313</name>
</gene>
<keyword evidence="4" id="KW-1185">Reference proteome</keyword>
<dbReference type="OrthoDB" id="8300278at2759"/>
<evidence type="ECO:0000313" key="3">
    <source>
        <dbReference type="EMBL" id="CAG5124755.1"/>
    </source>
</evidence>
<dbReference type="InterPro" id="IPR046867">
    <property type="entry name" value="AldOxase/xan_DH_MoCoBD2"/>
</dbReference>
<dbReference type="GO" id="GO:0005506">
    <property type="term" value="F:iron ion binding"/>
    <property type="evidence" value="ECO:0007669"/>
    <property type="project" value="InterPro"/>
</dbReference>
<dbReference type="InterPro" id="IPR016208">
    <property type="entry name" value="Ald_Oxase/xanthine_DH-like"/>
</dbReference>
<dbReference type="AlphaFoldDB" id="A0A8S3ZA50"/>
<evidence type="ECO:0000313" key="4">
    <source>
        <dbReference type="Proteomes" id="UP000678393"/>
    </source>
</evidence>
<dbReference type="PANTHER" id="PTHR11908:SF132">
    <property type="entry name" value="ALDEHYDE OXIDASE 1-RELATED"/>
    <property type="match status" value="1"/>
</dbReference>
<evidence type="ECO:0000256" key="1">
    <source>
        <dbReference type="ARBA" id="ARBA00022505"/>
    </source>
</evidence>
<organism evidence="3 4">
    <name type="scientific">Candidula unifasciata</name>
    <dbReference type="NCBI Taxonomy" id="100452"/>
    <lineage>
        <taxon>Eukaryota</taxon>
        <taxon>Metazoa</taxon>
        <taxon>Spiralia</taxon>
        <taxon>Lophotrochozoa</taxon>
        <taxon>Mollusca</taxon>
        <taxon>Gastropoda</taxon>
        <taxon>Heterobranchia</taxon>
        <taxon>Euthyneura</taxon>
        <taxon>Panpulmonata</taxon>
        <taxon>Eupulmonata</taxon>
        <taxon>Stylommatophora</taxon>
        <taxon>Helicina</taxon>
        <taxon>Helicoidea</taxon>
        <taxon>Geomitridae</taxon>
        <taxon>Candidula</taxon>
    </lineage>
</organism>
<feature type="non-terminal residue" evidence="3">
    <location>
        <position position="395"/>
    </location>
</feature>
<feature type="domain" description="Aldehyde oxidase/xanthine dehydrogenase second molybdopterin binding" evidence="2">
    <location>
        <begin position="56"/>
        <end position="310"/>
    </location>
</feature>
<dbReference type="Pfam" id="PF20256">
    <property type="entry name" value="MoCoBD_2"/>
    <property type="match status" value="1"/>
</dbReference>
<dbReference type="GO" id="GO:0016491">
    <property type="term" value="F:oxidoreductase activity"/>
    <property type="evidence" value="ECO:0007669"/>
    <property type="project" value="InterPro"/>
</dbReference>
<protein>
    <recommendedName>
        <fullName evidence="2">Aldehyde oxidase/xanthine dehydrogenase second molybdopterin binding domain-containing protein</fullName>
    </recommendedName>
</protein>
<dbReference type="InterPro" id="IPR037165">
    <property type="entry name" value="AldOxase/xan_DH_Mopterin-bd_sf"/>
</dbReference>